<dbReference type="PANTHER" id="PTHR45868:SF19">
    <property type="entry name" value="HEAVY METAL-ASSOCIATED ISOPRENYLATED PLANT PROTEIN 37"/>
    <property type="match status" value="1"/>
</dbReference>
<keyword evidence="2" id="KW-0479">Metal-binding</keyword>
<evidence type="ECO:0000256" key="3">
    <source>
        <dbReference type="ARBA" id="ARBA00023289"/>
    </source>
</evidence>
<evidence type="ECO:0000313" key="8">
    <source>
        <dbReference type="Proteomes" id="UP000636800"/>
    </source>
</evidence>
<dbReference type="Gene3D" id="3.30.70.100">
    <property type="match status" value="1"/>
</dbReference>
<feature type="compositionally biased region" description="Basic and acidic residues" evidence="5">
    <location>
        <begin position="150"/>
        <end position="159"/>
    </location>
</feature>
<keyword evidence="3" id="KW-0449">Lipoprotein</keyword>
<evidence type="ECO:0000313" key="7">
    <source>
        <dbReference type="EMBL" id="KAG0480671.1"/>
    </source>
</evidence>
<name>A0A835V2G1_VANPL</name>
<dbReference type="InterPro" id="IPR036163">
    <property type="entry name" value="HMA_dom_sf"/>
</dbReference>
<dbReference type="AlphaFoldDB" id="A0A835V2G1"/>
<feature type="compositionally biased region" description="Polar residues" evidence="5">
    <location>
        <begin position="100"/>
        <end position="109"/>
    </location>
</feature>
<dbReference type="CDD" id="cd00371">
    <property type="entry name" value="HMA"/>
    <property type="match status" value="1"/>
</dbReference>
<feature type="compositionally biased region" description="Polar residues" evidence="5">
    <location>
        <begin position="127"/>
        <end position="145"/>
    </location>
</feature>
<evidence type="ECO:0000259" key="6">
    <source>
        <dbReference type="PROSITE" id="PS50846"/>
    </source>
</evidence>
<dbReference type="InterPro" id="IPR006121">
    <property type="entry name" value="HMA_dom"/>
</dbReference>
<evidence type="ECO:0000256" key="5">
    <source>
        <dbReference type="SAM" id="MobiDB-lite"/>
    </source>
</evidence>
<dbReference type="PROSITE" id="PS50846">
    <property type="entry name" value="HMA_2"/>
    <property type="match status" value="1"/>
</dbReference>
<feature type="domain" description="HMA" evidence="6">
    <location>
        <begin position="32"/>
        <end position="95"/>
    </location>
</feature>
<dbReference type="EMBL" id="JADCNL010000005">
    <property type="protein sequence ID" value="KAG0480671.1"/>
    <property type="molecule type" value="Genomic_DNA"/>
</dbReference>
<accession>A0A835V2G1</accession>
<dbReference type="GO" id="GO:0046872">
    <property type="term" value="F:metal ion binding"/>
    <property type="evidence" value="ECO:0007669"/>
    <property type="project" value="UniProtKB-KW"/>
</dbReference>
<keyword evidence="8" id="KW-1185">Reference proteome</keyword>
<organism evidence="7 8">
    <name type="scientific">Vanilla planifolia</name>
    <name type="common">Vanilla</name>
    <dbReference type="NCBI Taxonomy" id="51239"/>
    <lineage>
        <taxon>Eukaryota</taxon>
        <taxon>Viridiplantae</taxon>
        <taxon>Streptophyta</taxon>
        <taxon>Embryophyta</taxon>
        <taxon>Tracheophyta</taxon>
        <taxon>Spermatophyta</taxon>
        <taxon>Magnoliopsida</taxon>
        <taxon>Liliopsida</taxon>
        <taxon>Asparagales</taxon>
        <taxon>Orchidaceae</taxon>
        <taxon>Vanilloideae</taxon>
        <taxon>Vanilleae</taxon>
        <taxon>Vanilla</taxon>
    </lineage>
</organism>
<dbReference type="SUPFAM" id="SSF55008">
    <property type="entry name" value="HMA, heavy metal-associated domain"/>
    <property type="match status" value="1"/>
</dbReference>
<evidence type="ECO:0000256" key="4">
    <source>
        <dbReference type="ARBA" id="ARBA00024045"/>
    </source>
</evidence>
<evidence type="ECO:0000256" key="2">
    <source>
        <dbReference type="ARBA" id="ARBA00022723"/>
    </source>
</evidence>
<feature type="region of interest" description="Disordered" evidence="5">
    <location>
        <begin position="95"/>
        <end position="182"/>
    </location>
</feature>
<evidence type="ECO:0000256" key="1">
    <source>
        <dbReference type="ARBA" id="ARBA00022481"/>
    </source>
</evidence>
<reference evidence="7 8" key="1">
    <citation type="journal article" date="2020" name="Nat. Food">
        <title>A phased Vanilla planifolia genome enables genetic improvement of flavour and production.</title>
        <authorList>
            <person name="Hasing T."/>
            <person name="Tang H."/>
            <person name="Brym M."/>
            <person name="Khazi F."/>
            <person name="Huang T."/>
            <person name="Chambers A.H."/>
        </authorList>
    </citation>
    <scope>NUCLEOTIDE SEQUENCE [LARGE SCALE GENOMIC DNA]</scope>
    <source>
        <tissue evidence="7">Leaf</tissue>
    </source>
</reference>
<dbReference type="Proteomes" id="UP000636800">
    <property type="component" value="Chromosome 5"/>
</dbReference>
<comment type="similarity">
    <text evidence="4">Belongs to the HIPP family.</text>
</comment>
<sequence>MSERPVKSLFGLLCGAAQMTNNKDEDFKLLKIQTIILKVNIHCDGCKKKVKKLLQRIEGVYTVAIDAEQQKVSVSGNVDSATLIKKLSKSGKHAELWNVKSKNSTNHQANKPTKNPQQPPTQPVKNSSSKTNNGQSNNVNSSKPQSHGLDSLKKQHADLDSFGSDDDEFCDEDDEDDEEEGDLSFLGDKLRQLNPAALAAANAKGSHGGRGVGGGGAAIGFLGNTGGGLGAGKKEANVAGGMINNQAGSEMRTMNGTSNNVKGMSNTLVGNGMMGMAIPQGLNHGFPQGQRQQTNMMNFQGSHAHPSSMMNPRNINPNQNLATHLSNSSNQLMNEAKYMQPQLMYNRSPQIPPYTGYYPYNSPSPYYYNYSNQLSDYGAQSEENTSGCAVM</sequence>
<comment type="caution">
    <text evidence="7">The sequence shown here is derived from an EMBL/GenBank/DDBJ whole genome shotgun (WGS) entry which is preliminary data.</text>
</comment>
<keyword evidence="1" id="KW-0488">Methylation</keyword>
<protein>
    <recommendedName>
        <fullName evidence="6">HMA domain-containing protein</fullName>
    </recommendedName>
</protein>
<proteinExistence type="inferred from homology"/>
<dbReference type="FunFam" id="3.30.70.100:FF:000008">
    <property type="entry name" value="Copper transport protein ATOX1"/>
    <property type="match status" value="1"/>
</dbReference>
<gene>
    <name evidence="7" type="ORF">HPP92_011529</name>
</gene>
<keyword evidence="3" id="KW-0636">Prenylation</keyword>
<dbReference type="PANTHER" id="PTHR45868">
    <property type="entry name" value="HEAVY METAL-ASSOCIATED ISOPRENYLATED PLANT PROTEIN 33-RELATED"/>
    <property type="match status" value="1"/>
</dbReference>
<feature type="compositionally biased region" description="Acidic residues" evidence="5">
    <location>
        <begin position="163"/>
        <end position="182"/>
    </location>
</feature>
<dbReference type="Pfam" id="PF00403">
    <property type="entry name" value="HMA"/>
    <property type="match status" value="1"/>
</dbReference>